<name>A0A679B9U5_9ORYZ</name>
<proteinExistence type="predicted"/>
<protein>
    <submittedName>
        <fullName evidence="3">Uncharacterized protein</fullName>
    </submittedName>
</protein>
<sequence length="133" mass="14208">MSDAPSTPLTLLGDLAKVAGDDGEDRSCYAFWHAHNRLASTQRERARREPWLSASLAIEVAAPTPSSACAMAVVVAHRRPHHIVVVEEVVASSHALPRALTVSSSPQRTASARPSTGQWCDDGEATLHTAAFE</sequence>
<dbReference type="AlphaFoldDB" id="A0A679B9U5"/>
<gene>
    <name evidence="3" type="primary">OBARTa0090K05.6</name>
    <name evidence="2" type="synonym">OBARTa0078P01.29</name>
</gene>
<evidence type="ECO:0000313" key="3">
    <source>
        <dbReference type="EMBL" id="BBF89307.1"/>
    </source>
</evidence>
<evidence type="ECO:0000313" key="2">
    <source>
        <dbReference type="EMBL" id="BBF89303.1"/>
    </source>
</evidence>
<accession>A0A679B9U5</accession>
<organism evidence="3">
    <name type="scientific">Oryza barthii</name>
    <dbReference type="NCBI Taxonomy" id="65489"/>
    <lineage>
        <taxon>Eukaryota</taxon>
        <taxon>Viridiplantae</taxon>
        <taxon>Streptophyta</taxon>
        <taxon>Embryophyta</taxon>
        <taxon>Tracheophyta</taxon>
        <taxon>Spermatophyta</taxon>
        <taxon>Magnoliopsida</taxon>
        <taxon>Liliopsida</taxon>
        <taxon>Poales</taxon>
        <taxon>Poaceae</taxon>
        <taxon>BOP clade</taxon>
        <taxon>Oryzoideae</taxon>
        <taxon>Oryzeae</taxon>
        <taxon>Oryzinae</taxon>
        <taxon>Oryza</taxon>
    </lineage>
</organism>
<dbReference type="EMBL" id="AP018848">
    <property type="protein sequence ID" value="BBF89307.1"/>
    <property type="molecule type" value="Genomic_DNA"/>
</dbReference>
<feature type="region of interest" description="Disordered" evidence="1">
    <location>
        <begin position="101"/>
        <end position="120"/>
    </location>
</feature>
<dbReference type="EMBL" id="AP018847">
    <property type="protein sequence ID" value="BBF89303.1"/>
    <property type="molecule type" value="Genomic_DNA"/>
</dbReference>
<evidence type="ECO:0000256" key="1">
    <source>
        <dbReference type="SAM" id="MobiDB-lite"/>
    </source>
</evidence>
<reference evidence="2" key="1">
    <citation type="submission" date="2018-08" db="EMBL/GenBank/DDBJ databases">
        <title>Oryza barthii genomic DNA, chromosome 11, BAC clone:OBARTa0078P01.</title>
        <authorList>
            <person name="Wu J."/>
            <person name="Kanamori H."/>
        </authorList>
    </citation>
    <scope>NUCLEOTIDE SEQUENCE</scope>
    <source>
        <strain evidence="2">W1588</strain>
    </source>
</reference>
<reference evidence="3" key="2">
    <citation type="submission" date="2018-08" db="EMBL/GenBank/DDBJ databases">
        <title>Oryza barthii genomic DNA, chromosome 11, BAC clone:OBARTa0090K05.</title>
        <authorList>
            <person name="Wu J."/>
            <person name="Kanamori H."/>
        </authorList>
    </citation>
    <scope>NUCLEOTIDE SEQUENCE</scope>
    <source>
        <strain evidence="3">W1588</strain>
    </source>
</reference>
<feature type="compositionally biased region" description="Polar residues" evidence="1">
    <location>
        <begin position="101"/>
        <end position="118"/>
    </location>
</feature>